<dbReference type="PANTHER" id="PTHR46859:SF6">
    <property type="entry name" value="TRANSMEMBRANE FRAGILE-X-F-ASSOCIATED PROTEIN"/>
    <property type="match status" value="1"/>
</dbReference>
<dbReference type="EMBL" id="JBJUIK010000015">
    <property type="protein sequence ID" value="KAL3501648.1"/>
    <property type="molecule type" value="Genomic_DNA"/>
</dbReference>
<comment type="caution">
    <text evidence="1">The sequence shown here is derived from an EMBL/GenBank/DDBJ whole genome shotgun (WGS) entry which is preliminary data.</text>
</comment>
<dbReference type="PANTHER" id="PTHR46859">
    <property type="entry name" value="TRANSMEMBRANE FRAGILE-X-F-ASSOCIATED PROTEIN"/>
    <property type="match status" value="1"/>
</dbReference>
<evidence type="ECO:0000313" key="1">
    <source>
        <dbReference type="EMBL" id="KAL3501648.1"/>
    </source>
</evidence>
<accession>A0ABD2Y7Q6</accession>
<protein>
    <submittedName>
        <fullName evidence="1">Uncharacterized protein</fullName>
    </submittedName>
</protein>
<name>A0ABD2Y7Q6_9GENT</name>
<dbReference type="AlphaFoldDB" id="A0ABD2Y7Q6"/>
<proteinExistence type="predicted"/>
<gene>
    <name evidence="1" type="ORF">ACH5RR_036097</name>
</gene>
<reference evidence="1 2" key="1">
    <citation type="submission" date="2024-11" db="EMBL/GenBank/DDBJ databases">
        <title>A near-complete genome assembly of Cinchona calisaya.</title>
        <authorList>
            <person name="Lian D.C."/>
            <person name="Zhao X.W."/>
            <person name="Wei L."/>
        </authorList>
    </citation>
    <scope>NUCLEOTIDE SEQUENCE [LARGE SCALE GENOMIC DNA]</scope>
    <source>
        <tissue evidence="1">Nenye</tissue>
    </source>
</reference>
<evidence type="ECO:0000313" key="2">
    <source>
        <dbReference type="Proteomes" id="UP001630127"/>
    </source>
</evidence>
<organism evidence="1 2">
    <name type="scientific">Cinchona calisaya</name>
    <dbReference type="NCBI Taxonomy" id="153742"/>
    <lineage>
        <taxon>Eukaryota</taxon>
        <taxon>Viridiplantae</taxon>
        <taxon>Streptophyta</taxon>
        <taxon>Embryophyta</taxon>
        <taxon>Tracheophyta</taxon>
        <taxon>Spermatophyta</taxon>
        <taxon>Magnoliopsida</taxon>
        <taxon>eudicotyledons</taxon>
        <taxon>Gunneridae</taxon>
        <taxon>Pentapetalae</taxon>
        <taxon>asterids</taxon>
        <taxon>lamiids</taxon>
        <taxon>Gentianales</taxon>
        <taxon>Rubiaceae</taxon>
        <taxon>Cinchonoideae</taxon>
        <taxon>Cinchoneae</taxon>
        <taxon>Cinchona</taxon>
    </lineage>
</organism>
<dbReference type="Proteomes" id="UP001630127">
    <property type="component" value="Unassembled WGS sequence"/>
</dbReference>
<keyword evidence="2" id="KW-1185">Reference proteome</keyword>
<sequence length="117" mass="13462">MQIAGHWWACDESSSNRFPDPAFYVLRGVLFGIYQFMEKVIVLLDSVTGAGIYFRISNTVRGCLGFMHHGSRLLGWWSIDESSREEQAHLYYARISELVFYINSDNLTLDLLGKHIL</sequence>